<dbReference type="OrthoDB" id="6113780at2"/>
<gene>
    <name evidence="1" type="ORF">SAMN03080615_01676</name>
</gene>
<dbReference type="AlphaFoldDB" id="A0A1H9GHK1"/>
<keyword evidence="2" id="KW-1185">Reference proteome</keyword>
<name>A0A1H9GHK1_9GAMM</name>
<dbReference type="EMBL" id="FOGB01000004">
    <property type="protein sequence ID" value="SEQ49358.1"/>
    <property type="molecule type" value="Genomic_DNA"/>
</dbReference>
<accession>A0A1H9GHK1</accession>
<evidence type="ECO:0000313" key="2">
    <source>
        <dbReference type="Proteomes" id="UP000198749"/>
    </source>
</evidence>
<dbReference type="Proteomes" id="UP000198749">
    <property type="component" value="Unassembled WGS sequence"/>
</dbReference>
<proteinExistence type="predicted"/>
<evidence type="ECO:0000313" key="1">
    <source>
        <dbReference type="EMBL" id="SEQ49358.1"/>
    </source>
</evidence>
<organism evidence="1 2">
    <name type="scientific">Amphritea atlantica</name>
    <dbReference type="NCBI Taxonomy" id="355243"/>
    <lineage>
        <taxon>Bacteria</taxon>
        <taxon>Pseudomonadati</taxon>
        <taxon>Pseudomonadota</taxon>
        <taxon>Gammaproteobacteria</taxon>
        <taxon>Oceanospirillales</taxon>
        <taxon>Oceanospirillaceae</taxon>
        <taxon>Amphritea</taxon>
    </lineage>
</organism>
<dbReference type="RefSeq" id="WP_091356551.1">
    <property type="nucleotide sequence ID" value="NZ_AP025284.1"/>
</dbReference>
<dbReference type="STRING" id="355243.SAMN03080615_01676"/>
<protein>
    <submittedName>
        <fullName evidence="1">Uncharacterized protein</fullName>
    </submittedName>
</protein>
<sequence length="634" mass="69688">MKLTTFSVEVVDVQPARKLADFSVEVVDAQPARALTTFSVDIPFIQKTPARALTIFSVDCRAKTPARKLLSFNISVWNKSTLAQRWEAVVMLNGVDITSRVLGDVSVSGQRGQNRTASFEIKNEVGTVNPDAFINQPVSIDYIQPDGRVDRIFTGFVETPTYQFESGRTAIVASTLKDKRLDAMTRNQLNALIGGRWSKHIFYEDNEGADYAADLLKTVPADLCVDANGVLRLVPWAVGAADFTLTGGDISWQIMGVTLQDAKSLVNSISVTVDYRYTRLRHRELDYQWASPGAGNWADYMAKPFTLAQKDLILSAVEGTGWTLIGSVQYEDVPTGGWYNVNGTQTGWVNPDAGRYAAAAQWSLASRFTQTITEKYTLTFKAPQSVEVWGDIPSSARSHGVVAEFSDDEWDSMDVYTGPDAAAVQSPNGDWIIDATDTAEGNRAEFELALLAILDQYRCELLNAHRKNYVDILLAKKLWAEIDIIHAVAVASSVLNCTAGVQSVTHSFSRKNGTRSTRLRLVLSRAPAVGSYSDSPLVVPAKPNTTDQAVPNAPVKLGVHLGNSYASPVFDETWTGYITNYNFYDKVATLQQYPTAFVVDTPAIADVDRDEREAVRAQSFDVLIPDDPLQIIKP</sequence>
<reference evidence="2" key="1">
    <citation type="submission" date="2016-10" db="EMBL/GenBank/DDBJ databases">
        <authorList>
            <person name="Varghese N."/>
            <person name="Submissions S."/>
        </authorList>
    </citation>
    <scope>NUCLEOTIDE SEQUENCE [LARGE SCALE GENOMIC DNA]</scope>
    <source>
        <strain evidence="2">DSM 18887</strain>
    </source>
</reference>